<evidence type="ECO:0000256" key="1">
    <source>
        <dbReference type="RuleBase" id="RU003682"/>
    </source>
</evidence>
<dbReference type="AlphaFoldDB" id="A0A820H9W8"/>
<name>A0A820H9W8_9BILA</name>
<gene>
    <name evidence="3" type="ORF">OVN521_LOCUS30565</name>
    <name evidence="4" type="ORF">UXM345_LOCUS32773</name>
</gene>
<dbReference type="PRINTS" id="PR00682">
    <property type="entry name" value="IPNSYNTHASE"/>
</dbReference>
<dbReference type="Proteomes" id="UP000663842">
    <property type="component" value="Unassembled WGS sequence"/>
</dbReference>
<accession>A0A820H9W8</accession>
<evidence type="ECO:0000313" key="5">
    <source>
        <dbReference type="Proteomes" id="UP000663842"/>
    </source>
</evidence>
<dbReference type="SUPFAM" id="SSF51197">
    <property type="entry name" value="Clavaminate synthase-like"/>
    <property type="match status" value="1"/>
</dbReference>
<keyword evidence="1" id="KW-0560">Oxidoreductase</keyword>
<dbReference type="GO" id="GO:0016491">
    <property type="term" value="F:oxidoreductase activity"/>
    <property type="evidence" value="ECO:0007669"/>
    <property type="project" value="UniProtKB-KW"/>
</dbReference>
<comment type="caution">
    <text evidence="4">The sequence shown here is derived from an EMBL/GenBank/DDBJ whole genome shotgun (WGS) entry which is preliminary data.</text>
</comment>
<dbReference type="GO" id="GO:0046872">
    <property type="term" value="F:metal ion binding"/>
    <property type="evidence" value="ECO:0007669"/>
    <property type="project" value="UniProtKB-KW"/>
</dbReference>
<sequence>MSMNIIPVIDVKSFHQSPTTEQKLSVAKSIRHACETYGFFRIINHDVPHDLINNITTESFRFFHLSSDEKLKFAARRWNPQSSNEYRGYFPAYVNGKEGSDISNPHMSLTHQLVQQNIPFHELNQWPTEQLLGKQWKITITQYWDATWRLAMSIMQAIALAFGLDENYFDQLIDDTMKGGAGTLSALRLNFYPLRDDSMPVLMGDDGQSLSCETHCDNVILTILYQHQVGGLQVQLDEPKRWLNVDVVPYTFVVNTGRCLERLTNGLLKAINHRVTLLDEERLSIPFFLGACHTTPIVALPTSISIENPPKYEPIEYGPYIMKAIQQFKEYRRNDSDKDVIYASSSIPSHCLVHLRQPSISQHVLRIEHSIDNEKLCKHKCSTDHLCSISTYNRRDHRYHLFRHSLSSHPVRTFADCREKVSLSHIEQKARVSIVHCNYDSLPWQRVIRSPSIIFQSYTLIGISYLPCQAHCKKYP</sequence>
<dbReference type="InterPro" id="IPR050231">
    <property type="entry name" value="Iron_ascorbate_oxido_reductase"/>
</dbReference>
<dbReference type="Pfam" id="PF03171">
    <property type="entry name" value="2OG-FeII_Oxy"/>
    <property type="match status" value="1"/>
</dbReference>
<reference evidence="4" key="1">
    <citation type="submission" date="2021-02" db="EMBL/GenBank/DDBJ databases">
        <authorList>
            <person name="Nowell W R."/>
        </authorList>
    </citation>
    <scope>NUCLEOTIDE SEQUENCE</scope>
</reference>
<comment type="similarity">
    <text evidence="1">Belongs to the iron/ascorbate-dependent oxidoreductase family.</text>
</comment>
<evidence type="ECO:0000313" key="3">
    <source>
        <dbReference type="EMBL" id="CAF4280692.1"/>
    </source>
</evidence>
<keyword evidence="1" id="KW-0408">Iron</keyword>
<dbReference type="EMBL" id="CAJOBG010010616">
    <property type="protein sequence ID" value="CAF4280692.1"/>
    <property type="molecule type" value="Genomic_DNA"/>
</dbReference>
<dbReference type="Gene3D" id="2.60.120.330">
    <property type="entry name" value="B-lactam Antibiotic, Isopenicillin N Synthase, Chain"/>
    <property type="match status" value="1"/>
</dbReference>
<dbReference type="PANTHER" id="PTHR47990">
    <property type="entry name" value="2-OXOGLUTARATE (2OG) AND FE(II)-DEPENDENT OXYGENASE SUPERFAMILY PROTEIN-RELATED"/>
    <property type="match status" value="1"/>
</dbReference>
<organism evidence="4 5">
    <name type="scientific">Rotaria magnacalcarata</name>
    <dbReference type="NCBI Taxonomy" id="392030"/>
    <lineage>
        <taxon>Eukaryota</taxon>
        <taxon>Metazoa</taxon>
        <taxon>Spiralia</taxon>
        <taxon>Gnathifera</taxon>
        <taxon>Rotifera</taxon>
        <taxon>Eurotatoria</taxon>
        <taxon>Bdelloidea</taxon>
        <taxon>Philodinida</taxon>
        <taxon>Philodinidae</taxon>
        <taxon>Rotaria</taxon>
    </lineage>
</organism>
<dbReference type="Pfam" id="PF14226">
    <property type="entry name" value="DIOX_N"/>
    <property type="match status" value="1"/>
</dbReference>
<dbReference type="InterPro" id="IPR026992">
    <property type="entry name" value="DIOX_N"/>
</dbReference>
<keyword evidence="1" id="KW-0479">Metal-binding</keyword>
<keyword evidence="6" id="KW-1185">Reference proteome</keyword>
<evidence type="ECO:0000313" key="4">
    <source>
        <dbReference type="EMBL" id="CAF4289094.1"/>
    </source>
</evidence>
<dbReference type="Proteomes" id="UP000663866">
    <property type="component" value="Unassembled WGS sequence"/>
</dbReference>
<evidence type="ECO:0000313" key="6">
    <source>
        <dbReference type="Proteomes" id="UP000663866"/>
    </source>
</evidence>
<dbReference type="InterPro" id="IPR005123">
    <property type="entry name" value="Oxoglu/Fe-dep_dioxygenase_dom"/>
</dbReference>
<dbReference type="InterPro" id="IPR027443">
    <property type="entry name" value="IPNS-like_sf"/>
</dbReference>
<evidence type="ECO:0000259" key="2">
    <source>
        <dbReference type="PROSITE" id="PS51471"/>
    </source>
</evidence>
<protein>
    <recommendedName>
        <fullName evidence="2">Fe2OG dioxygenase domain-containing protein</fullName>
    </recommendedName>
</protein>
<dbReference type="EMBL" id="CAJOBF010010288">
    <property type="protein sequence ID" value="CAF4289094.1"/>
    <property type="molecule type" value="Genomic_DNA"/>
</dbReference>
<dbReference type="PROSITE" id="PS51471">
    <property type="entry name" value="FE2OG_OXY"/>
    <property type="match status" value="1"/>
</dbReference>
<dbReference type="InterPro" id="IPR044861">
    <property type="entry name" value="IPNS-like_FE2OG_OXY"/>
</dbReference>
<feature type="domain" description="Fe2OG dioxygenase" evidence="2">
    <location>
        <begin position="182"/>
        <end position="291"/>
    </location>
</feature>
<proteinExistence type="inferred from homology"/>